<dbReference type="GO" id="GO:0043461">
    <property type="term" value="P:proton-transporting ATP synthase complex assembly"/>
    <property type="evidence" value="ECO:0007669"/>
    <property type="project" value="InterPro"/>
</dbReference>
<dbReference type="SUPFAM" id="SSF160909">
    <property type="entry name" value="ATP12-like"/>
    <property type="match status" value="1"/>
</dbReference>
<dbReference type="Pfam" id="PF07542">
    <property type="entry name" value="ATP12"/>
    <property type="match status" value="1"/>
</dbReference>
<name>A0A382JQT7_9ZZZZ</name>
<dbReference type="Gene3D" id="1.10.3580.10">
    <property type="entry name" value="ATP12 ATPase"/>
    <property type="match status" value="1"/>
</dbReference>
<proteinExistence type="predicted"/>
<dbReference type="AlphaFoldDB" id="A0A382JQT7"/>
<dbReference type="EMBL" id="UINC01075861">
    <property type="protein sequence ID" value="SVC14460.1"/>
    <property type="molecule type" value="Genomic_DNA"/>
</dbReference>
<dbReference type="PANTHER" id="PTHR21013">
    <property type="entry name" value="ATP SYNTHASE MITOCHONDRIAL F1 COMPLEX ASSEMBLY FACTOR 2/ATP12 PROTEIN, MITOCHONDRIAL PRECURSOR"/>
    <property type="match status" value="1"/>
</dbReference>
<gene>
    <name evidence="1" type="ORF">METZ01_LOCUS267314</name>
</gene>
<reference evidence="1" key="1">
    <citation type="submission" date="2018-05" db="EMBL/GenBank/DDBJ databases">
        <authorList>
            <person name="Lanie J.A."/>
            <person name="Ng W.-L."/>
            <person name="Kazmierczak K.M."/>
            <person name="Andrzejewski T.M."/>
            <person name="Davidsen T.M."/>
            <person name="Wayne K.J."/>
            <person name="Tettelin H."/>
            <person name="Glass J.I."/>
            <person name="Rusch D."/>
            <person name="Podicherti R."/>
            <person name="Tsui H.-C.T."/>
            <person name="Winkler M.E."/>
        </authorList>
    </citation>
    <scope>NUCLEOTIDE SEQUENCE</scope>
</reference>
<organism evidence="1">
    <name type="scientific">marine metagenome</name>
    <dbReference type="NCBI Taxonomy" id="408172"/>
    <lineage>
        <taxon>unclassified sequences</taxon>
        <taxon>metagenomes</taxon>
        <taxon>ecological metagenomes</taxon>
    </lineage>
</organism>
<dbReference type="PANTHER" id="PTHR21013:SF10">
    <property type="entry name" value="ATP SYNTHASE MITOCHONDRIAL F1 COMPLEX ASSEMBLY FACTOR 2"/>
    <property type="match status" value="1"/>
</dbReference>
<dbReference type="InterPro" id="IPR011419">
    <property type="entry name" value="ATP12_ATP_synth-F1-assembly"/>
</dbReference>
<sequence>MFRLLVASIDDVGPKREEVNRKTLQFGATDLLCYWAQEPPELINRQEKKWQPIINWAEEELNVSFRVTDGISPITQSQETLCAMGDVLATLTDLEMTAVSSVVTATGSLIVGLTLEADVISPDT</sequence>
<accession>A0A382JQT7</accession>
<feature type="non-terminal residue" evidence="1">
    <location>
        <position position="124"/>
    </location>
</feature>
<protein>
    <submittedName>
        <fullName evidence="1">Uncharacterized protein</fullName>
    </submittedName>
</protein>
<dbReference type="InterPro" id="IPR023335">
    <property type="entry name" value="ATP12_ortho_dom_sf"/>
</dbReference>
<evidence type="ECO:0000313" key="1">
    <source>
        <dbReference type="EMBL" id="SVC14460.1"/>
    </source>
</evidence>